<organism evidence="2 3">
    <name type="scientific">Bifidobacterium longum subsp. longum</name>
    <dbReference type="NCBI Taxonomy" id="1679"/>
    <lineage>
        <taxon>Bacteria</taxon>
        <taxon>Bacillati</taxon>
        <taxon>Actinomycetota</taxon>
        <taxon>Actinomycetes</taxon>
        <taxon>Bifidobacteriales</taxon>
        <taxon>Bifidobacteriaceae</taxon>
        <taxon>Bifidobacterium</taxon>
    </lineage>
</organism>
<dbReference type="RefSeq" id="WP_101027859.1">
    <property type="nucleotide sequence ID" value="NZ_CP049768.1"/>
</dbReference>
<reference evidence="2" key="1">
    <citation type="submission" date="2020-02" db="EMBL/GenBank/DDBJ databases">
        <title>The Isolation and identification of Lactobacillus and Bifidobacterium species from dairy as potential probiotics for calf scour mitigation.</title>
        <authorList>
            <person name="Dhadda K."/>
            <person name="Guan L."/>
            <person name="Chen Y."/>
            <person name="Malmuthuge N."/>
        </authorList>
    </citation>
    <scope>NUCLEOTIDE SEQUENCE</scope>
    <source>
        <strain evidence="2">B1</strain>
    </source>
</reference>
<evidence type="ECO:0000256" key="1">
    <source>
        <dbReference type="SAM" id="MobiDB-lite"/>
    </source>
</evidence>
<feature type="compositionally biased region" description="Basic and acidic residues" evidence="1">
    <location>
        <begin position="62"/>
        <end position="79"/>
    </location>
</feature>
<dbReference type="Proteomes" id="UP000829452">
    <property type="component" value="Chromosome"/>
</dbReference>
<protein>
    <submittedName>
        <fullName evidence="2">Uncharacterized protein</fullName>
    </submittedName>
</protein>
<feature type="region of interest" description="Disordered" evidence="1">
    <location>
        <begin position="1"/>
        <end position="22"/>
    </location>
</feature>
<name>A0A9Q8QW14_BIFLL</name>
<gene>
    <name evidence="2" type="ORF">G8B11_04045</name>
</gene>
<accession>A0A9Q8QW14</accession>
<feature type="compositionally biased region" description="Polar residues" evidence="1">
    <location>
        <begin position="1"/>
        <end position="10"/>
    </location>
</feature>
<proteinExistence type="predicted"/>
<sequence>MDDDQLTSTAMGAGQPVSRRRRTMSRWLARLNTASAAQDATTRAKTVRCAAMPPPLASDDGAEQRVGEERRQVAEERRH</sequence>
<feature type="region of interest" description="Disordered" evidence="1">
    <location>
        <begin position="52"/>
        <end position="79"/>
    </location>
</feature>
<evidence type="ECO:0000313" key="2">
    <source>
        <dbReference type="EMBL" id="UNL81567.1"/>
    </source>
</evidence>
<evidence type="ECO:0000313" key="3">
    <source>
        <dbReference type="Proteomes" id="UP000829452"/>
    </source>
</evidence>
<dbReference type="AlphaFoldDB" id="A0A9Q8QW14"/>
<dbReference type="EMBL" id="CP049772">
    <property type="protein sequence ID" value="UNL81567.1"/>
    <property type="molecule type" value="Genomic_DNA"/>
</dbReference>